<dbReference type="GO" id="GO:0004177">
    <property type="term" value="F:aminopeptidase activity"/>
    <property type="evidence" value="ECO:0007669"/>
    <property type="project" value="UniProtKB-ARBA"/>
</dbReference>
<dbReference type="InterPro" id="IPR001714">
    <property type="entry name" value="Pept_M24_MAP"/>
</dbReference>
<dbReference type="InParanoid" id="E8N5B9"/>
<feature type="domain" description="Creatinase N-terminal" evidence="2">
    <location>
        <begin position="5"/>
        <end position="139"/>
    </location>
</feature>
<gene>
    <name evidence="3" type="ordered locus">ANT_16070</name>
</gene>
<evidence type="ECO:0000313" key="4">
    <source>
        <dbReference type="Proteomes" id="UP000008922"/>
    </source>
</evidence>
<dbReference type="AlphaFoldDB" id="E8N5B9"/>
<evidence type="ECO:0000259" key="1">
    <source>
        <dbReference type="Pfam" id="PF00557"/>
    </source>
</evidence>
<dbReference type="Pfam" id="PF01321">
    <property type="entry name" value="Creatinase_N"/>
    <property type="match status" value="1"/>
</dbReference>
<dbReference type="OrthoDB" id="9806388at2"/>
<dbReference type="PANTHER" id="PTHR46112">
    <property type="entry name" value="AMINOPEPTIDASE"/>
    <property type="match status" value="1"/>
</dbReference>
<dbReference type="InterPro" id="IPR050659">
    <property type="entry name" value="Peptidase_M24B"/>
</dbReference>
<dbReference type="Pfam" id="PF00557">
    <property type="entry name" value="Peptidase_M24"/>
    <property type="match status" value="1"/>
</dbReference>
<keyword evidence="3" id="KW-0378">Hydrolase</keyword>
<name>E8N5B9_ANATU</name>
<dbReference type="Gene3D" id="3.90.230.10">
    <property type="entry name" value="Creatinase/methionine aminopeptidase superfamily"/>
    <property type="match status" value="1"/>
</dbReference>
<dbReference type="Gene3D" id="3.40.350.10">
    <property type="entry name" value="Creatinase/prolidase N-terminal domain"/>
    <property type="match status" value="1"/>
</dbReference>
<dbReference type="InterPro" id="IPR000994">
    <property type="entry name" value="Pept_M24"/>
</dbReference>
<dbReference type="EMBL" id="AP012029">
    <property type="protein sequence ID" value="BAJ63633.1"/>
    <property type="molecule type" value="Genomic_DNA"/>
</dbReference>
<feature type="domain" description="Peptidase M24" evidence="1">
    <location>
        <begin position="148"/>
        <end position="351"/>
    </location>
</feature>
<dbReference type="FunCoup" id="E8N5B9">
    <property type="interactions" value="307"/>
</dbReference>
<protein>
    <submittedName>
        <fullName evidence="3">M24B family peptidase</fullName>
        <ecNumber evidence="3">3.4.-.-</ecNumber>
    </submittedName>
</protein>
<dbReference type="SUPFAM" id="SSF53092">
    <property type="entry name" value="Creatinase/prolidase N-terminal domain"/>
    <property type="match status" value="1"/>
</dbReference>
<reference evidence="3 4" key="1">
    <citation type="submission" date="2010-12" db="EMBL/GenBank/DDBJ databases">
        <title>Whole genome sequence of Anaerolinea thermophila UNI-1.</title>
        <authorList>
            <person name="Narita-Yamada S."/>
            <person name="Kishi E."/>
            <person name="Watanabe Y."/>
            <person name="Takasaki K."/>
            <person name="Ankai A."/>
            <person name="Oguchi A."/>
            <person name="Fukui S."/>
            <person name="Takahashi M."/>
            <person name="Yashiro I."/>
            <person name="Hosoyama A."/>
            <person name="Sekiguchi Y."/>
            <person name="Hanada S."/>
            <person name="Fujita N."/>
        </authorList>
    </citation>
    <scope>NUCLEOTIDE SEQUENCE [LARGE SCALE GENOMIC DNA]</scope>
    <source>
        <strain evidence="4">DSM 14523 / JCM 11388 / NBRC 100420 / UNI-1</strain>
    </source>
</reference>
<organism evidence="3 4">
    <name type="scientific">Anaerolinea thermophila (strain DSM 14523 / JCM 11388 / NBRC 100420 / UNI-1)</name>
    <dbReference type="NCBI Taxonomy" id="926569"/>
    <lineage>
        <taxon>Bacteria</taxon>
        <taxon>Bacillati</taxon>
        <taxon>Chloroflexota</taxon>
        <taxon>Anaerolineae</taxon>
        <taxon>Anaerolineales</taxon>
        <taxon>Anaerolineaceae</taxon>
        <taxon>Anaerolinea</taxon>
    </lineage>
</organism>
<keyword evidence="4" id="KW-1185">Reference proteome</keyword>
<dbReference type="GO" id="GO:0008235">
    <property type="term" value="F:metalloexopeptidase activity"/>
    <property type="evidence" value="ECO:0007669"/>
    <property type="project" value="UniProtKB-ARBA"/>
</dbReference>
<evidence type="ECO:0000259" key="2">
    <source>
        <dbReference type="Pfam" id="PF01321"/>
    </source>
</evidence>
<dbReference type="Proteomes" id="UP000008922">
    <property type="component" value="Chromosome"/>
</dbReference>
<dbReference type="EC" id="3.4.-.-" evidence="3"/>
<accession>E8N5B9</accession>
<dbReference type="RefSeq" id="WP_013560013.1">
    <property type="nucleotide sequence ID" value="NC_014960.1"/>
</dbReference>
<dbReference type="InterPro" id="IPR000587">
    <property type="entry name" value="Creatinase_N"/>
</dbReference>
<dbReference type="PANTHER" id="PTHR46112:SF2">
    <property type="entry name" value="XAA-PRO AMINOPEPTIDASE P-RELATED"/>
    <property type="match status" value="1"/>
</dbReference>
<proteinExistence type="predicted"/>
<dbReference type="HOGENOM" id="CLU_017266_4_1_0"/>
<evidence type="ECO:0000313" key="3">
    <source>
        <dbReference type="EMBL" id="BAJ63633.1"/>
    </source>
</evidence>
<sequence>MYKKRYEKLQSLMQEHGYDILALNPGPSLFYLTGLSFHLSERPVVLLVPAGSSPTLILPKLEKEKLSQSQIPLQGVFFEDNPETWQNAFNQASELLQLSHKRIGYEAVRLRALEFFLLMKSAPNADFLNAESIIATLRMKKDAEELNRMQKAVEIAQNALLATLPMIKPGKSEKEIASELTAQLLRHGSDPEFPFYPIVSGGPNSANPHATPTERTLRTGDLLVIDWGASFEGYVADLTRTFAIGKIDSELQKIAEVVLRANEEGKRVAHSQIPIGEVDKATRKIITDAGYGEFFTHRTGHGLGLEGHEPPYIFSENNLLIEEGMTFTIEPGIYLPGKGGVRIEDDVVITQEGCYSLSNLSRELVML</sequence>
<dbReference type="InterPro" id="IPR036005">
    <property type="entry name" value="Creatinase/aminopeptidase-like"/>
</dbReference>
<dbReference type="STRING" id="926569.ANT_16070"/>
<dbReference type="CDD" id="cd01092">
    <property type="entry name" value="APP-like"/>
    <property type="match status" value="1"/>
</dbReference>
<dbReference type="PRINTS" id="PR00599">
    <property type="entry name" value="MAPEPTIDASE"/>
</dbReference>
<dbReference type="InterPro" id="IPR029149">
    <property type="entry name" value="Creatin/AminoP/Spt16_N"/>
</dbReference>
<dbReference type="SUPFAM" id="SSF55920">
    <property type="entry name" value="Creatinase/aminopeptidase"/>
    <property type="match status" value="1"/>
</dbReference>
<dbReference type="eggNOG" id="COG0006">
    <property type="taxonomic scope" value="Bacteria"/>
</dbReference>
<dbReference type="KEGG" id="atm:ANT_16070"/>